<dbReference type="InterPro" id="IPR051010">
    <property type="entry name" value="BCAA_transport"/>
</dbReference>
<dbReference type="InterPro" id="IPR028082">
    <property type="entry name" value="Peripla_BP_I"/>
</dbReference>
<dbReference type="Gene3D" id="3.40.50.2300">
    <property type="match status" value="2"/>
</dbReference>
<dbReference type="CDD" id="cd06339">
    <property type="entry name" value="PBP1_YraM_LppC_lipoprotein-like"/>
    <property type="match status" value="1"/>
</dbReference>
<feature type="chain" id="PRO_5024326698" evidence="4">
    <location>
        <begin position="30"/>
        <end position="653"/>
    </location>
</feature>
<evidence type="ECO:0000256" key="1">
    <source>
        <dbReference type="ARBA" id="ARBA00010062"/>
    </source>
</evidence>
<evidence type="ECO:0000256" key="3">
    <source>
        <dbReference type="SAM" id="MobiDB-lite"/>
    </source>
</evidence>
<evidence type="ECO:0000313" key="7">
    <source>
        <dbReference type="Proteomes" id="UP000306585"/>
    </source>
</evidence>
<protein>
    <submittedName>
        <fullName evidence="6">Penicillin-binding protein activator</fullName>
    </submittedName>
</protein>
<feature type="region of interest" description="Disordered" evidence="3">
    <location>
        <begin position="40"/>
        <end position="60"/>
    </location>
</feature>
<organism evidence="6 7">
    <name type="scientific">Mariprofundus erugo</name>
    <dbReference type="NCBI Taxonomy" id="2528639"/>
    <lineage>
        <taxon>Bacteria</taxon>
        <taxon>Pseudomonadati</taxon>
        <taxon>Pseudomonadota</taxon>
        <taxon>Candidatius Mariprofundia</taxon>
        <taxon>Mariprofundales</taxon>
        <taxon>Mariprofundaceae</taxon>
        <taxon>Mariprofundus</taxon>
    </lineage>
</organism>
<evidence type="ECO:0000259" key="5">
    <source>
        <dbReference type="Pfam" id="PF13458"/>
    </source>
</evidence>
<feature type="signal peptide" evidence="4">
    <location>
        <begin position="1"/>
        <end position="29"/>
    </location>
</feature>
<dbReference type="RefSeq" id="WP_138237812.1">
    <property type="nucleotide sequence ID" value="NZ_VBRY01000001.1"/>
</dbReference>
<evidence type="ECO:0000256" key="2">
    <source>
        <dbReference type="ARBA" id="ARBA00022729"/>
    </source>
</evidence>
<dbReference type="EMBL" id="VBRY01000001">
    <property type="protein sequence ID" value="TLS68997.1"/>
    <property type="molecule type" value="Genomic_DNA"/>
</dbReference>
<dbReference type="SUPFAM" id="SSF53822">
    <property type="entry name" value="Periplasmic binding protein-like I"/>
    <property type="match status" value="1"/>
</dbReference>
<keyword evidence="2 4" id="KW-0732">Signal</keyword>
<dbReference type="Proteomes" id="UP000306585">
    <property type="component" value="Unassembled WGS sequence"/>
</dbReference>
<keyword evidence="7" id="KW-1185">Reference proteome</keyword>
<dbReference type="AlphaFoldDB" id="A0A5R9GYM2"/>
<accession>A0A5R9GYM2</accession>
<comment type="caution">
    <text evidence="6">The sequence shown here is derived from an EMBL/GenBank/DDBJ whole genome shotgun (WGS) entry which is preliminary data.</text>
</comment>
<evidence type="ECO:0000313" key="6">
    <source>
        <dbReference type="EMBL" id="TLS68997.1"/>
    </source>
</evidence>
<evidence type="ECO:0000256" key="4">
    <source>
        <dbReference type="SAM" id="SignalP"/>
    </source>
</evidence>
<dbReference type="PROSITE" id="PS51257">
    <property type="entry name" value="PROKAR_LIPOPROTEIN"/>
    <property type="match status" value="1"/>
</dbReference>
<dbReference type="OrthoDB" id="9783240at2"/>
<dbReference type="SUPFAM" id="SSF48452">
    <property type="entry name" value="TPR-like"/>
    <property type="match status" value="1"/>
</dbReference>
<comment type="similarity">
    <text evidence="1">Belongs to the leucine-binding protein family.</text>
</comment>
<dbReference type="InterPro" id="IPR028081">
    <property type="entry name" value="Leu-bd"/>
</dbReference>
<dbReference type="InterPro" id="IPR011990">
    <property type="entry name" value="TPR-like_helical_dom_sf"/>
</dbReference>
<dbReference type="Gene3D" id="1.25.40.10">
    <property type="entry name" value="Tetratricopeptide repeat domain"/>
    <property type="match status" value="1"/>
</dbReference>
<dbReference type="PANTHER" id="PTHR30483">
    <property type="entry name" value="LEUCINE-SPECIFIC-BINDING PROTEIN"/>
    <property type="match status" value="1"/>
</dbReference>
<gene>
    <name evidence="6" type="ORF">FEF65_00415</name>
</gene>
<dbReference type="Pfam" id="PF13458">
    <property type="entry name" value="Peripla_BP_6"/>
    <property type="match status" value="1"/>
</dbReference>
<name>A0A5R9GYM2_9PROT</name>
<reference evidence="6 7" key="1">
    <citation type="journal article" date="2019" name="Appl. Environ. Microbiol.">
        <title>Environmental Evidence and Genomic Insight of Iron-oxidizing Bacteria Preference Towards More Corrosion Resistant Stainless Steel at Higher Salinities.</title>
        <authorList>
            <person name="Garrison C.E."/>
            <person name="Price K.A."/>
            <person name="Field E.K."/>
        </authorList>
    </citation>
    <scope>NUCLEOTIDE SEQUENCE [LARGE SCALE GENOMIC DNA]</scope>
    <source>
        <strain evidence="6 7">P3</strain>
    </source>
</reference>
<feature type="domain" description="Leucine-binding protein" evidence="5">
    <location>
        <begin position="288"/>
        <end position="645"/>
    </location>
</feature>
<sequence length="653" mass="71463">MLWKPYPTNRFSAMPAMLMAAATALILLAGCEPKTAPTASAVQKPLKQEAATTPGMPQAPESAAEIRALMEQAAAGEDINAILARLDTMIVSAPPLLREEAQFRKAELMLGHGVEGGDAAVAEALVLYPQHALAPYAYFWRANWWLTQQEPDRALEDMRTALLHPRLTRELADQIFELGPAYARVASEPEAVRWLLAAAHIDQASRDTWLRMAARRSSLETVEQTFADTSVDRELLPAFALYSGQSRLMTGDMASVGRIAQLLAASQPSAPQLRQLQAWASGEMRAATIGVMLPLTGQYARYGQEALQGIRIALASLESDAYITLRIEDTGSDSAHAIEAYRQLSNESVNMIIGPLVADAAEAIIPYLRPDIPLISLTGHTELAHRSPALFIHTLSPLAQLSAMANYAWQHDARRLVIISDDGEDQAEAEMVKASFEALGGEVVQTVQLEKGTLDYRDRLRQLHYDTDDEELLASLDEDLSVFLPPMDIEINMPVNFDAIYLALKGRQVALLAGQLAYADISGIPLYGSSQWQDGHLLDDRGRYLSRARFVGTGSKTADENDDPALQRVRFILREAWGSDHASDLLLLAYDSMRISTMLTSRLGLNGQAIIRAMHDSDGFPAVTGQVHFDDAGIGQKQLDIYTIRNGEVVPAG</sequence>
<proteinExistence type="inferred from homology"/>
<dbReference type="PANTHER" id="PTHR30483:SF6">
    <property type="entry name" value="PERIPLASMIC BINDING PROTEIN OF ABC TRANSPORTER FOR NATURAL AMINO ACIDS"/>
    <property type="match status" value="1"/>
</dbReference>